<dbReference type="AlphaFoldDB" id="A0A939M7U9"/>
<evidence type="ECO:0000313" key="1">
    <source>
        <dbReference type="EMBL" id="MBO1864418.1"/>
    </source>
</evidence>
<reference evidence="1" key="1">
    <citation type="submission" date="2021-03" db="EMBL/GenBank/DDBJ databases">
        <title>Whole Genome Sequence of Bradyrhizobium sp. Strain 144S4.</title>
        <authorList>
            <person name="Bromfield E.S.P."/>
            <person name="Cloutier S."/>
        </authorList>
    </citation>
    <scope>NUCLEOTIDE SEQUENCE [LARGE SCALE GENOMIC DNA]</scope>
    <source>
        <strain evidence="1">144S4</strain>
    </source>
</reference>
<sequence length="79" mass="9142">MAQQLHRSLYEMVVIARIGSMKFLPIMNIGMRPPAARVTVRSLMRNRAGKATCVGARQRVCWKRSMLDFGGHRAWRERQ</sequence>
<accession>A0A939M7U9</accession>
<dbReference type="KEGG" id="bban:J4G43_024855"/>
<evidence type="ECO:0000313" key="2">
    <source>
        <dbReference type="EMBL" id="UEM17173.1"/>
    </source>
</evidence>
<name>A0A939M7U9_9BRAD</name>
<reference evidence="2 3" key="2">
    <citation type="journal article" date="2022" name="Int. J. Syst. Evol. Microbiol.">
        <title>Strains of Bradyrhizobium barranii sp. nov. associated with legumes native to Canada are symbionts of soybeans and belong to different subspecies (subsp. barranii subsp. nov. and subsp. apii subsp. nov.) and symbiovars (sv. glycinearum and sv. septentrionale).</title>
        <authorList>
            <person name="Bromfield E.S.P."/>
            <person name="Cloutier S."/>
            <person name="Wasai-Hara S."/>
            <person name="Minamisawa K."/>
        </authorList>
    </citation>
    <scope>NUCLEOTIDE SEQUENCE [LARGE SCALE GENOMIC DNA]</scope>
    <source>
        <strain evidence="2 3">144S4</strain>
    </source>
</reference>
<gene>
    <name evidence="2" type="ORF">J4G43_024855</name>
    <name evidence="1" type="ORF">J4G43_26870</name>
</gene>
<dbReference type="Proteomes" id="UP000664702">
    <property type="component" value="Chromosome"/>
</dbReference>
<proteinExistence type="predicted"/>
<organism evidence="1">
    <name type="scientific">Bradyrhizobium barranii subsp. barranii</name>
    <dbReference type="NCBI Taxonomy" id="2823807"/>
    <lineage>
        <taxon>Bacteria</taxon>
        <taxon>Pseudomonadati</taxon>
        <taxon>Pseudomonadota</taxon>
        <taxon>Alphaproteobacteria</taxon>
        <taxon>Hyphomicrobiales</taxon>
        <taxon>Nitrobacteraceae</taxon>
        <taxon>Bradyrhizobium</taxon>
        <taxon>Bradyrhizobium barranii</taxon>
    </lineage>
</organism>
<protein>
    <submittedName>
        <fullName evidence="1">Uncharacterized protein</fullName>
    </submittedName>
</protein>
<dbReference type="EMBL" id="JAGEMI010000001">
    <property type="protein sequence ID" value="MBO1864418.1"/>
    <property type="molecule type" value="Genomic_DNA"/>
</dbReference>
<evidence type="ECO:0000313" key="3">
    <source>
        <dbReference type="Proteomes" id="UP000664702"/>
    </source>
</evidence>
<dbReference type="EMBL" id="CP086136">
    <property type="protein sequence ID" value="UEM17173.1"/>
    <property type="molecule type" value="Genomic_DNA"/>
</dbReference>
<dbReference type="RefSeq" id="WP_208086614.1">
    <property type="nucleotide sequence ID" value="NZ_CP086136.1"/>
</dbReference>